<evidence type="ECO:0000259" key="1">
    <source>
        <dbReference type="Pfam" id="PF01738"/>
    </source>
</evidence>
<dbReference type="InterPro" id="IPR029058">
    <property type="entry name" value="AB_hydrolase_fold"/>
</dbReference>
<dbReference type="InterPro" id="IPR002925">
    <property type="entry name" value="Dienelactn_hydro"/>
</dbReference>
<dbReference type="InterPro" id="IPR051411">
    <property type="entry name" value="Polyketide_trans_af380"/>
</dbReference>
<evidence type="ECO:0000313" key="3">
    <source>
        <dbReference type="Proteomes" id="UP001500503"/>
    </source>
</evidence>
<reference evidence="3" key="1">
    <citation type="journal article" date="2019" name="Int. J. Syst. Evol. Microbiol.">
        <title>The Global Catalogue of Microorganisms (GCM) 10K type strain sequencing project: providing services to taxonomists for standard genome sequencing and annotation.</title>
        <authorList>
            <consortium name="The Broad Institute Genomics Platform"/>
            <consortium name="The Broad Institute Genome Sequencing Center for Infectious Disease"/>
            <person name="Wu L."/>
            <person name="Ma J."/>
        </authorList>
    </citation>
    <scope>NUCLEOTIDE SEQUENCE [LARGE SCALE GENOMIC DNA]</scope>
    <source>
        <strain evidence="3">JCM 17933</strain>
    </source>
</reference>
<comment type="caution">
    <text evidence="2">The sequence shown here is derived from an EMBL/GenBank/DDBJ whole genome shotgun (WGS) entry which is preliminary data.</text>
</comment>
<dbReference type="SUPFAM" id="SSF53474">
    <property type="entry name" value="alpha/beta-Hydrolases"/>
    <property type="match status" value="1"/>
</dbReference>
<proteinExistence type="predicted"/>
<dbReference type="Gene3D" id="1.10.10.800">
    <property type="match status" value="1"/>
</dbReference>
<dbReference type="GO" id="GO:0016787">
    <property type="term" value="F:hydrolase activity"/>
    <property type="evidence" value="ECO:0007669"/>
    <property type="project" value="UniProtKB-KW"/>
</dbReference>
<dbReference type="Gene3D" id="3.40.50.1820">
    <property type="entry name" value="alpha/beta hydrolase"/>
    <property type="match status" value="1"/>
</dbReference>
<dbReference type="Proteomes" id="UP001500503">
    <property type="component" value="Unassembled WGS sequence"/>
</dbReference>
<protein>
    <submittedName>
        <fullName evidence="2">Alpha/beta hydrolase</fullName>
    </submittedName>
</protein>
<feature type="domain" description="Dienelactone hydrolase" evidence="1">
    <location>
        <begin position="26"/>
        <end position="130"/>
    </location>
</feature>
<evidence type="ECO:0000313" key="2">
    <source>
        <dbReference type="EMBL" id="GAA4506578.1"/>
    </source>
</evidence>
<sequence>MRNISFKNGSLDIAGVIHVPDDFEESKKYAAIVCVHPGSSVKEQTAGIYAARMADKGYVALAFDASFQGESGGEPRHVERPAARVEDIRCAVDFLTTLSYVDENRIGVLGICAGGGYAVNAAMTEHRIRAVGTVAAVNIGRARREAGGAGSAIEMLEAVGRQRTLEARGGEPLITNWIPNSPKEAEEAGITGLDSLEAVDYYRTPRGRHERAANQLRFTSVASVLAFDAFHLVEELLTQPLQIIVGNRLGEFGSYQDGHELFQRATCEKDLFVIDGASHYDLYDRPEHVGQAVERLAAFYGDNLVAASGPGGQPRTAA</sequence>
<keyword evidence="3" id="KW-1185">Reference proteome</keyword>
<name>A0ABP8QMM3_9ACTN</name>
<dbReference type="EMBL" id="BAABHF010000039">
    <property type="protein sequence ID" value="GAA4506578.1"/>
    <property type="molecule type" value="Genomic_DNA"/>
</dbReference>
<dbReference type="Pfam" id="PF01738">
    <property type="entry name" value="DLH"/>
    <property type="match status" value="1"/>
</dbReference>
<accession>A0ABP8QMM3</accession>
<dbReference type="PANTHER" id="PTHR47751:SF1">
    <property type="entry name" value="SUPERFAMILY HYDROLASE, PUTATIVE (AFU_ORTHOLOGUE AFUA_2G16580)-RELATED"/>
    <property type="match status" value="1"/>
</dbReference>
<dbReference type="PANTHER" id="PTHR47751">
    <property type="entry name" value="SUPERFAMILY HYDROLASE, PUTATIVE (AFU_ORTHOLOGUE AFUA_2G16580)-RELATED"/>
    <property type="match status" value="1"/>
</dbReference>
<keyword evidence="2" id="KW-0378">Hydrolase</keyword>
<organism evidence="2 3">
    <name type="scientific">Actinoallomurus oryzae</name>
    <dbReference type="NCBI Taxonomy" id="502180"/>
    <lineage>
        <taxon>Bacteria</taxon>
        <taxon>Bacillati</taxon>
        <taxon>Actinomycetota</taxon>
        <taxon>Actinomycetes</taxon>
        <taxon>Streptosporangiales</taxon>
        <taxon>Thermomonosporaceae</taxon>
        <taxon>Actinoallomurus</taxon>
    </lineage>
</organism>
<gene>
    <name evidence="2" type="ORF">GCM10023191_063830</name>
</gene>